<evidence type="ECO:0000313" key="1">
    <source>
        <dbReference type="EMBL" id="NLR75022.1"/>
    </source>
</evidence>
<sequence length="523" mass="58868">MPDNEITLVLSGHVCRSQSTDMRPFWSGYIELQRKLPADCKIKHIATHSWNPELADLVNFVYAPAAVLHERQPVMYAEFMHKIVPPDRFEKGLDRLNSTWKNVSIQSVLGNARSRAKAVQLLNALSGATGQVLITRWDLGQTGSSQVNRLVFDSALPHDYIYMSHFSEVDEGYADMWITAPWRDALLFAEFDRFVLDSLSGANPYLEQFCEKGWPLARIKTQYENAITHPIGQRVHSKLLKILRAIQVRTKANSLPNRLVRRAVRPLQRFMERPMLSAEVSCTPDLMNKRRVFPPYMALNIHALLKFFILGKNLREKTRFLSHDDFIIDEHLGCFINPQPLVLLVLEGESAERLSVLERSPLPIAKVVFLGPYQQGKPEEADVSARPYAPRDRILDALEEIKECLGETSPVLVLPSVECYMACTDWFYLGALIKYIAWRNPDYISLNGKGSGKVYADFPDLCMARGGGVFNLKAVAGTAKGIHSILTHADVALVDVCAWADKMALDFLAVSNGRMLFPEGGLA</sequence>
<gene>
    <name evidence="1" type="ORF">HF682_07610</name>
</gene>
<accession>A0A847SGF6</accession>
<dbReference type="EMBL" id="JABAIM010000001">
    <property type="protein sequence ID" value="NLR75022.1"/>
    <property type="molecule type" value="Genomic_DNA"/>
</dbReference>
<comment type="caution">
    <text evidence="1">The sequence shown here is derived from an EMBL/GenBank/DDBJ whole genome shotgun (WGS) entry which is preliminary data.</text>
</comment>
<evidence type="ECO:0000313" key="2">
    <source>
        <dbReference type="Proteomes" id="UP000587991"/>
    </source>
</evidence>
<dbReference type="AlphaFoldDB" id="A0A847SGF6"/>
<reference evidence="1 2" key="1">
    <citation type="submission" date="2020-04" db="EMBL/GenBank/DDBJ databases">
        <title>Draft genome of Leeia sp. IMCC25680.</title>
        <authorList>
            <person name="Song J."/>
            <person name="Cho J.-C."/>
        </authorList>
    </citation>
    <scope>NUCLEOTIDE SEQUENCE [LARGE SCALE GENOMIC DNA]</scope>
    <source>
        <strain evidence="1 2">IMCC25680</strain>
    </source>
</reference>
<dbReference type="RefSeq" id="WP_168876584.1">
    <property type="nucleotide sequence ID" value="NZ_JABAIM010000001.1"/>
</dbReference>
<dbReference type="Proteomes" id="UP000587991">
    <property type="component" value="Unassembled WGS sequence"/>
</dbReference>
<name>A0A847SGF6_9NEIS</name>
<organism evidence="1 2">
    <name type="scientific">Leeia aquatica</name>
    <dbReference type="NCBI Taxonomy" id="2725557"/>
    <lineage>
        <taxon>Bacteria</taxon>
        <taxon>Pseudomonadati</taxon>
        <taxon>Pseudomonadota</taxon>
        <taxon>Betaproteobacteria</taxon>
        <taxon>Neisseriales</taxon>
        <taxon>Leeiaceae</taxon>
        <taxon>Leeia</taxon>
    </lineage>
</organism>
<keyword evidence="2" id="KW-1185">Reference proteome</keyword>
<proteinExistence type="predicted"/>
<protein>
    <submittedName>
        <fullName evidence="1">Uncharacterized protein</fullName>
    </submittedName>
</protein>